<evidence type="ECO:0000313" key="12">
    <source>
        <dbReference type="Proteomes" id="UP000039046"/>
    </source>
</evidence>
<name>A0A0A1SVN4_9HYPO</name>
<dbReference type="PANTHER" id="PTHR42790">
    <property type="entry name" value="AMINOTRANSFERASE"/>
    <property type="match status" value="1"/>
</dbReference>
<dbReference type="EC" id="2.6.1.57" evidence="9"/>
<evidence type="ECO:0000259" key="10">
    <source>
        <dbReference type="Pfam" id="PF00155"/>
    </source>
</evidence>
<dbReference type="Pfam" id="PF00155">
    <property type="entry name" value="Aminotran_1_2"/>
    <property type="match status" value="1"/>
</dbReference>
<organism evidence="11 12">
    <name type="scientific">[Torrubiella] hemipterigena</name>
    <dbReference type="NCBI Taxonomy" id="1531966"/>
    <lineage>
        <taxon>Eukaryota</taxon>
        <taxon>Fungi</taxon>
        <taxon>Dikarya</taxon>
        <taxon>Ascomycota</taxon>
        <taxon>Pezizomycotina</taxon>
        <taxon>Sordariomycetes</taxon>
        <taxon>Hypocreomycetidae</taxon>
        <taxon>Hypocreales</taxon>
        <taxon>Clavicipitaceae</taxon>
        <taxon>Clavicipitaceae incertae sedis</taxon>
        <taxon>'Torrubiella' clade</taxon>
    </lineage>
</organism>
<keyword evidence="4" id="KW-0963">Cytoplasm</keyword>
<evidence type="ECO:0000256" key="8">
    <source>
        <dbReference type="ARBA" id="ARBA00051993"/>
    </source>
</evidence>
<evidence type="ECO:0000256" key="6">
    <source>
        <dbReference type="ARBA" id="ARBA00022679"/>
    </source>
</evidence>
<keyword evidence="7" id="KW-0663">Pyridoxal phosphate</keyword>
<reference evidence="11 12" key="1">
    <citation type="journal article" date="2015" name="Genome Announc.">
        <title>Draft Genome Sequence and Gene Annotation of the Entomopathogenic Fungus Verticillium hemipterigenum.</title>
        <authorList>
            <person name="Horn F."/>
            <person name="Habel A."/>
            <person name="Scharf D.H."/>
            <person name="Dworschak J."/>
            <person name="Brakhage A.A."/>
            <person name="Guthke R."/>
            <person name="Hertweck C."/>
            <person name="Linde J."/>
        </authorList>
    </citation>
    <scope>NUCLEOTIDE SEQUENCE [LARGE SCALE GENOMIC DNA]</scope>
</reference>
<dbReference type="EMBL" id="CDHN01000001">
    <property type="protein sequence ID" value="CEJ82341.1"/>
    <property type="molecule type" value="Genomic_DNA"/>
</dbReference>
<dbReference type="Proteomes" id="UP000039046">
    <property type="component" value="Unassembled WGS sequence"/>
</dbReference>
<dbReference type="InterPro" id="IPR015424">
    <property type="entry name" value="PyrdxlP-dep_Trfase"/>
</dbReference>
<keyword evidence="12" id="KW-1185">Reference proteome</keyword>
<keyword evidence="5 11" id="KW-0032">Aminotransferase</keyword>
<evidence type="ECO:0000256" key="4">
    <source>
        <dbReference type="ARBA" id="ARBA00022490"/>
    </source>
</evidence>
<dbReference type="InterPro" id="IPR004839">
    <property type="entry name" value="Aminotransferase_I/II_large"/>
</dbReference>
<dbReference type="GO" id="GO:0006571">
    <property type="term" value="P:tyrosine biosynthetic process"/>
    <property type="evidence" value="ECO:0007669"/>
    <property type="project" value="TreeGrafter"/>
</dbReference>
<dbReference type="InterPro" id="IPR050859">
    <property type="entry name" value="Class-I_PLP-dep_aminotransf"/>
</dbReference>
<dbReference type="GO" id="GO:0019878">
    <property type="term" value="P:lysine biosynthetic process via aminoadipic acid"/>
    <property type="evidence" value="ECO:0007669"/>
    <property type="project" value="TreeGrafter"/>
</dbReference>
<dbReference type="GO" id="GO:0005737">
    <property type="term" value="C:cytoplasm"/>
    <property type="evidence" value="ECO:0007669"/>
    <property type="project" value="UniProtKB-SubCell"/>
</dbReference>
<dbReference type="CDD" id="cd00609">
    <property type="entry name" value="AAT_like"/>
    <property type="match status" value="1"/>
</dbReference>
<comment type="cofactor">
    <cofactor evidence="1">
        <name>pyridoxal 5'-phosphate</name>
        <dbReference type="ChEBI" id="CHEBI:597326"/>
    </cofactor>
</comment>
<dbReference type="FunFam" id="3.40.640.10:FF:000074">
    <property type="entry name" value="Aromatic amino acid aminotransferase"/>
    <property type="match status" value="1"/>
</dbReference>
<dbReference type="GO" id="GO:0047536">
    <property type="term" value="F:2-aminoadipate transaminase activity"/>
    <property type="evidence" value="ECO:0007669"/>
    <property type="project" value="TreeGrafter"/>
</dbReference>
<dbReference type="Gene3D" id="3.40.640.10">
    <property type="entry name" value="Type I PLP-dependent aspartate aminotransferase-like (Major domain)"/>
    <property type="match status" value="1"/>
</dbReference>
<evidence type="ECO:0000313" key="11">
    <source>
        <dbReference type="EMBL" id="CEJ82341.1"/>
    </source>
</evidence>
<evidence type="ECO:0000256" key="2">
    <source>
        <dbReference type="ARBA" id="ARBA00004496"/>
    </source>
</evidence>
<comment type="subcellular location">
    <subcellularLocation>
        <location evidence="2">Cytoplasm</location>
    </subcellularLocation>
</comment>
<dbReference type="PANTHER" id="PTHR42790:SF21">
    <property type="entry name" value="AROMATIC_AMINOADIPATE AMINOTRANSFERASE 1"/>
    <property type="match status" value="1"/>
</dbReference>
<evidence type="ECO:0000256" key="1">
    <source>
        <dbReference type="ARBA" id="ARBA00001933"/>
    </source>
</evidence>
<feature type="domain" description="Aminotransferase class I/classII large" evidence="10">
    <location>
        <begin position="173"/>
        <end position="507"/>
    </location>
</feature>
<dbReference type="InterPro" id="IPR015421">
    <property type="entry name" value="PyrdxlP-dep_Trfase_major"/>
</dbReference>
<dbReference type="GO" id="GO:0009074">
    <property type="term" value="P:aromatic amino acid family catabolic process"/>
    <property type="evidence" value="ECO:0007669"/>
    <property type="project" value="TreeGrafter"/>
</dbReference>
<evidence type="ECO:0000256" key="3">
    <source>
        <dbReference type="ARBA" id="ARBA00007441"/>
    </source>
</evidence>
<sequence length="518" mass="56868">MSSGNNASRTGIEDIAQRREKAGKFVAGLAAVSNSDMFKGDQTGKPKAKRWDHHLTEEAKARVPCTLKQAARFLKQPGIISLGGGLPSSAVFPFESISMKVPTVPNFSEADTATSGTTVTVGKYDARDGIGNYDLSIALNYGQSTGGAQMMRFLTEHAEMICNPPYADWGVCQTIGSTGALDAALRMFCEKNRGDAVITDEFSFSTALEAIDPLGIKAVGVSVDNQGILPEAMDELLSNWDAKARGSRKPHVLYTVPSGQNPTGATQSLERRQAIYKVAQKHDIYILEDEPYYFLQMEPYKSTTSKAPSDVKEFIESLVPTYVGLDVDGRVMRLDSFSKVLIPGSRHGWIVASEQIIERYQRHAEVASQGPNGISQVLLHRLLDETWGHEGYLRWLMDLRSVYTVKRDALLAACEKHLPSDLITWTPPAAGMFLWLTVDYSKHPDAGARSIEEVEEEIFDLAIKSGVLVARGSWFRAEKDKPLSGLYFRTTFATATAEGMDEAISRFGKAVQDSFGCK</sequence>
<evidence type="ECO:0000256" key="9">
    <source>
        <dbReference type="ARBA" id="ARBA00067014"/>
    </source>
</evidence>
<dbReference type="STRING" id="1531966.A0A0A1SVN4"/>
<dbReference type="HOGENOM" id="CLU_017584_0_5_1"/>
<keyword evidence="6 11" id="KW-0808">Transferase</keyword>
<dbReference type="GO" id="GO:0008793">
    <property type="term" value="F:aromatic-amino-acid transaminase activity"/>
    <property type="evidence" value="ECO:0007669"/>
    <property type="project" value="TreeGrafter"/>
</dbReference>
<proteinExistence type="inferred from homology"/>
<dbReference type="OrthoDB" id="691673at2759"/>
<comment type="catalytic activity">
    <reaction evidence="8">
        <text>an aromatic L-alpha-amino acid + 2-oxoglutarate = an aromatic oxo-acid + L-glutamate</text>
        <dbReference type="Rhea" id="RHEA:17533"/>
        <dbReference type="ChEBI" id="CHEBI:16810"/>
        <dbReference type="ChEBI" id="CHEBI:29985"/>
        <dbReference type="ChEBI" id="CHEBI:73309"/>
        <dbReference type="ChEBI" id="CHEBI:84824"/>
        <dbReference type="EC" id="2.6.1.57"/>
    </reaction>
</comment>
<dbReference type="GO" id="GO:0030170">
    <property type="term" value="F:pyridoxal phosphate binding"/>
    <property type="evidence" value="ECO:0007669"/>
    <property type="project" value="InterPro"/>
</dbReference>
<dbReference type="SUPFAM" id="SSF53383">
    <property type="entry name" value="PLP-dependent transferases"/>
    <property type="match status" value="1"/>
</dbReference>
<accession>A0A0A1SVN4</accession>
<comment type="similarity">
    <text evidence="3">Belongs to the class-I pyridoxal-phosphate-dependent aminotransferase family.</text>
</comment>
<evidence type="ECO:0000256" key="7">
    <source>
        <dbReference type="ARBA" id="ARBA00022898"/>
    </source>
</evidence>
<dbReference type="AlphaFoldDB" id="A0A0A1SVN4"/>
<evidence type="ECO:0000256" key="5">
    <source>
        <dbReference type="ARBA" id="ARBA00022576"/>
    </source>
</evidence>
<protein>
    <recommendedName>
        <fullName evidence="9">aromatic-amino-acid transaminase</fullName>
        <ecNumber evidence="9">2.6.1.57</ecNumber>
    </recommendedName>
</protein>
<gene>
    <name evidence="11" type="ORF">VHEMI02412</name>
</gene>